<dbReference type="EMBL" id="QKWH01000011">
    <property type="protein sequence ID" value="PZR52295.1"/>
    <property type="molecule type" value="Genomic_DNA"/>
</dbReference>
<keyword evidence="3" id="KW-1185">Reference proteome</keyword>
<evidence type="ECO:0000313" key="2">
    <source>
        <dbReference type="EMBL" id="PZR52295.1"/>
    </source>
</evidence>
<feature type="transmembrane region" description="Helical" evidence="1">
    <location>
        <begin position="67"/>
        <end position="87"/>
    </location>
</feature>
<feature type="transmembrane region" description="Helical" evidence="1">
    <location>
        <begin position="12"/>
        <end position="36"/>
    </location>
</feature>
<proteinExistence type="predicted"/>
<dbReference type="AlphaFoldDB" id="A0A2W5WWZ0"/>
<evidence type="ECO:0000313" key="3">
    <source>
        <dbReference type="Proteomes" id="UP000248783"/>
    </source>
</evidence>
<feature type="transmembrane region" description="Helical" evidence="1">
    <location>
        <begin position="94"/>
        <end position="115"/>
    </location>
</feature>
<keyword evidence="1" id="KW-0812">Transmembrane</keyword>
<name>A0A2W5WWZ0_9MICO</name>
<sequence length="120" mass="12502">MERVEEREGSSLGRWGTAAAAVVATVALAVALVRIWNLIVPHPPGTVCSLPLPPPPGCDGGARLPLAVAWTAILAAVYLGAAAWAFARPQRRTVVTGASAAVLVVLAAVAHHMVWTVPWR</sequence>
<comment type="caution">
    <text evidence="2">The sequence shown here is derived from an EMBL/GenBank/DDBJ whole genome shotgun (WGS) entry which is preliminary data.</text>
</comment>
<reference evidence="2 3" key="1">
    <citation type="submission" date="2018-06" db="EMBL/GenBank/DDBJ databases">
        <title>Whole genome sequencing of a novel hydrocarbon degrading bacterial strain, PW21 isolated from oil contaminated produced water sample.</title>
        <authorList>
            <person name="Nagkirti P."/>
            <person name="Shaikh A."/>
            <person name="Gowdaman V."/>
            <person name="Engineer A.E."/>
            <person name="Dagar S."/>
            <person name="Dhakephalkar P.K."/>
        </authorList>
    </citation>
    <scope>NUCLEOTIDE SEQUENCE [LARGE SCALE GENOMIC DNA]</scope>
    <source>
        <strain evidence="2 3">PW21</strain>
    </source>
</reference>
<protein>
    <submittedName>
        <fullName evidence="2">Uncharacterized protein</fullName>
    </submittedName>
</protein>
<organism evidence="2 3">
    <name type="scientific">Xylanimonas oleitrophica</name>
    <dbReference type="NCBI Taxonomy" id="2607479"/>
    <lineage>
        <taxon>Bacteria</taxon>
        <taxon>Bacillati</taxon>
        <taxon>Actinomycetota</taxon>
        <taxon>Actinomycetes</taxon>
        <taxon>Micrococcales</taxon>
        <taxon>Promicromonosporaceae</taxon>
        <taxon>Xylanimonas</taxon>
    </lineage>
</organism>
<evidence type="ECO:0000256" key="1">
    <source>
        <dbReference type="SAM" id="Phobius"/>
    </source>
</evidence>
<dbReference type="Proteomes" id="UP000248783">
    <property type="component" value="Unassembled WGS sequence"/>
</dbReference>
<keyword evidence="1" id="KW-0472">Membrane</keyword>
<dbReference type="RefSeq" id="WP_111251639.1">
    <property type="nucleotide sequence ID" value="NZ_QKWH01000011.1"/>
</dbReference>
<keyword evidence="1" id="KW-1133">Transmembrane helix</keyword>
<gene>
    <name evidence="2" type="ORF">DNL40_12780</name>
</gene>
<accession>A0A2W5WWZ0</accession>